<name>C5KUF5_PERM5</name>
<proteinExistence type="predicted"/>
<keyword evidence="3" id="KW-1185">Reference proteome</keyword>
<gene>
    <name evidence="2" type="ORF">Pmar_PMAR015549</name>
</gene>
<evidence type="ECO:0000313" key="3">
    <source>
        <dbReference type="Proteomes" id="UP000007800"/>
    </source>
</evidence>
<evidence type="ECO:0000256" key="1">
    <source>
        <dbReference type="SAM" id="MobiDB-lite"/>
    </source>
</evidence>
<accession>C5KUF5</accession>
<sequence>SEAEVGRFRALGRNLRPSSRPGTPSVPRPSGDLAQPPTNHGGENVPAAPAQVPSPSGAPVGGPK</sequence>
<dbReference type="RefSeq" id="XP_002780047.1">
    <property type="nucleotide sequence ID" value="XM_002780001.1"/>
</dbReference>
<evidence type="ECO:0000313" key="2">
    <source>
        <dbReference type="EMBL" id="EER11842.1"/>
    </source>
</evidence>
<dbReference type="Proteomes" id="UP000007800">
    <property type="component" value="Unassembled WGS sequence"/>
</dbReference>
<feature type="non-terminal residue" evidence="2">
    <location>
        <position position="64"/>
    </location>
</feature>
<dbReference type="InParanoid" id="C5KUF5"/>
<protein>
    <submittedName>
        <fullName evidence="2">Uncharacterized protein</fullName>
    </submittedName>
</protein>
<dbReference type="GeneID" id="9060519"/>
<feature type="compositionally biased region" description="Low complexity" evidence="1">
    <location>
        <begin position="45"/>
        <end position="58"/>
    </location>
</feature>
<dbReference type="EMBL" id="GG676258">
    <property type="protein sequence ID" value="EER11842.1"/>
    <property type="molecule type" value="Genomic_DNA"/>
</dbReference>
<feature type="non-terminal residue" evidence="2">
    <location>
        <position position="1"/>
    </location>
</feature>
<organism evidence="3">
    <name type="scientific">Perkinsus marinus (strain ATCC 50983 / TXsc)</name>
    <dbReference type="NCBI Taxonomy" id="423536"/>
    <lineage>
        <taxon>Eukaryota</taxon>
        <taxon>Sar</taxon>
        <taxon>Alveolata</taxon>
        <taxon>Perkinsozoa</taxon>
        <taxon>Perkinsea</taxon>
        <taxon>Perkinsida</taxon>
        <taxon>Perkinsidae</taxon>
        <taxon>Perkinsus</taxon>
    </lineage>
</organism>
<dbReference type="AlphaFoldDB" id="C5KUF5"/>
<feature type="region of interest" description="Disordered" evidence="1">
    <location>
        <begin position="1"/>
        <end position="64"/>
    </location>
</feature>
<reference evidence="2 3" key="1">
    <citation type="submission" date="2008-07" db="EMBL/GenBank/DDBJ databases">
        <authorList>
            <person name="El-Sayed N."/>
            <person name="Caler E."/>
            <person name="Inman J."/>
            <person name="Amedeo P."/>
            <person name="Hass B."/>
            <person name="Wortman J."/>
        </authorList>
    </citation>
    <scope>NUCLEOTIDE SEQUENCE [LARGE SCALE GENOMIC DNA]</scope>
    <source>
        <strain evidence="3">ATCC 50983 / TXsc</strain>
    </source>
</reference>